<feature type="region of interest" description="Disordered" evidence="1">
    <location>
        <begin position="16"/>
        <end position="91"/>
    </location>
</feature>
<dbReference type="SMART" id="SM00751">
    <property type="entry name" value="BSD"/>
    <property type="match status" value="1"/>
</dbReference>
<feature type="region of interest" description="Disordered" evidence="1">
    <location>
        <begin position="338"/>
        <end position="366"/>
    </location>
</feature>
<feature type="region of interest" description="Disordered" evidence="1">
    <location>
        <begin position="249"/>
        <end position="290"/>
    </location>
</feature>
<feature type="compositionally biased region" description="Low complexity" evidence="1">
    <location>
        <begin position="273"/>
        <end position="288"/>
    </location>
</feature>
<dbReference type="InterPro" id="IPR005607">
    <property type="entry name" value="BSD_dom"/>
</dbReference>
<dbReference type="GO" id="GO:0038203">
    <property type="term" value="P:TORC2 signaling"/>
    <property type="evidence" value="ECO:0007669"/>
    <property type="project" value="TreeGrafter"/>
</dbReference>
<feature type="region of interest" description="Disordered" evidence="1">
    <location>
        <begin position="306"/>
        <end position="326"/>
    </location>
</feature>
<dbReference type="GO" id="GO:0048172">
    <property type="term" value="P:regulation of short-term neuronal synaptic plasticity"/>
    <property type="evidence" value="ECO:0007669"/>
    <property type="project" value="TreeGrafter"/>
</dbReference>
<reference evidence="2" key="1">
    <citation type="submission" date="2020-11" db="EMBL/GenBank/DDBJ databases">
        <authorList>
            <person name="Tran Van P."/>
        </authorList>
    </citation>
    <scope>NUCLEOTIDE SEQUENCE</scope>
</reference>
<dbReference type="InterPro" id="IPR051494">
    <property type="entry name" value="BSD_domain-containing"/>
</dbReference>
<dbReference type="EMBL" id="OB664069">
    <property type="protein sequence ID" value="CAD7231966.1"/>
    <property type="molecule type" value="Genomic_DNA"/>
</dbReference>
<protein>
    <submittedName>
        <fullName evidence="2">Uncharacterized protein</fullName>
    </submittedName>
</protein>
<dbReference type="Pfam" id="PF03909">
    <property type="entry name" value="BSD"/>
    <property type="match status" value="1"/>
</dbReference>
<organism evidence="2">
    <name type="scientific">Cyprideis torosa</name>
    <dbReference type="NCBI Taxonomy" id="163714"/>
    <lineage>
        <taxon>Eukaryota</taxon>
        <taxon>Metazoa</taxon>
        <taxon>Ecdysozoa</taxon>
        <taxon>Arthropoda</taxon>
        <taxon>Crustacea</taxon>
        <taxon>Oligostraca</taxon>
        <taxon>Ostracoda</taxon>
        <taxon>Podocopa</taxon>
        <taxon>Podocopida</taxon>
        <taxon>Cytherocopina</taxon>
        <taxon>Cytheroidea</taxon>
        <taxon>Cytherideidae</taxon>
        <taxon>Cyprideis</taxon>
    </lineage>
</organism>
<proteinExistence type="predicted"/>
<dbReference type="GO" id="GO:0005794">
    <property type="term" value="C:Golgi apparatus"/>
    <property type="evidence" value="ECO:0007669"/>
    <property type="project" value="TreeGrafter"/>
</dbReference>
<gene>
    <name evidence="2" type="ORF">CTOB1V02_LOCUS9809</name>
</gene>
<name>A0A7R8WHU9_9CRUS</name>
<dbReference type="GO" id="GO:0005634">
    <property type="term" value="C:nucleus"/>
    <property type="evidence" value="ECO:0007669"/>
    <property type="project" value="TreeGrafter"/>
</dbReference>
<dbReference type="PANTHER" id="PTHR16019">
    <property type="entry name" value="SYNAPSE-ASSOCIATED PROTEIN"/>
    <property type="match status" value="1"/>
</dbReference>
<dbReference type="AlphaFoldDB" id="A0A7R8WHU9"/>
<feature type="compositionally biased region" description="Basic and acidic residues" evidence="1">
    <location>
        <begin position="41"/>
        <end position="52"/>
    </location>
</feature>
<dbReference type="PANTHER" id="PTHR16019:SF6">
    <property type="entry name" value="SYNAPSE-ASSOCIATED PROTEIN 1"/>
    <property type="match status" value="1"/>
</dbReference>
<dbReference type="Gene3D" id="1.10.3970.10">
    <property type="entry name" value="BSD domain"/>
    <property type="match status" value="1"/>
</dbReference>
<dbReference type="PROSITE" id="PS50858">
    <property type="entry name" value="BSD"/>
    <property type="match status" value="1"/>
</dbReference>
<dbReference type="InterPro" id="IPR035925">
    <property type="entry name" value="BSD_dom_sf"/>
</dbReference>
<feature type="compositionally biased region" description="Acidic residues" evidence="1">
    <location>
        <begin position="353"/>
        <end position="366"/>
    </location>
</feature>
<accession>A0A7R8WHU9</accession>
<feature type="compositionally biased region" description="Polar residues" evidence="1">
    <location>
        <begin position="307"/>
        <end position="316"/>
    </location>
</feature>
<sequence>MFSNVTNQMSSWLGGVLKKEGEAAGGGAPEAPATSNSSAKPNKEQADVKGDGDSSATESADRESLTSGPDSPDVEEGERKPSVTEEVSAASTKAIQGAKTFGSYLFSSLNKAGAKLKETVEQSNPGNISIPILSNFHKEQEEFIKSKTNSEPPKREGLPPWVGHADEEVLKEQILALSGDKRNFLRSPPAGANFTYDTTLMQPIAEATLDEDPRLAKLRFELVPKIIKEEEFWRNYFYRVSLIQQSSELSSKARSETTVPPSESSPREKSKPSAESSTTGKSSVSSSSGPCANDLLAIRKSLEGLKASSNVSSSPGTDKEEDWEKELTAELQEYEVLSTASAQSKDRGHDELDKEIEDLLEDDDLK</sequence>
<dbReference type="SUPFAM" id="SSF140383">
    <property type="entry name" value="BSD domain-like"/>
    <property type="match status" value="1"/>
</dbReference>
<dbReference type="OrthoDB" id="47923at2759"/>
<evidence type="ECO:0000256" key="1">
    <source>
        <dbReference type="SAM" id="MobiDB-lite"/>
    </source>
</evidence>
<evidence type="ECO:0000313" key="2">
    <source>
        <dbReference type="EMBL" id="CAD7231966.1"/>
    </source>
</evidence>